<name>A0A0D2DSN8_9EURO</name>
<evidence type="ECO:0000256" key="6">
    <source>
        <dbReference type="ARBA" id="ARBA00023242"/>
    </source>
</evidence>
<keyword evidence="5" id="KW-0862">Zinc</keyword>
<evidence type="ECO:0000313" key="10">
    <source>
        <dbReference type="Proteomes" id="UP000053342"/>
    </source>
</evidence>
<dbReference type="GO" id="GO:0005634">
    <property type="term" value="C:nucleus"/>
    <property type="evidence" value="ECO:0007669"/>
    <property type="project" value="UniProtKB-SubCell"/>
</dbReference>
<dbReference type="EMBL" id="KN847341">
    <property type="protein sequence ID" value="KIW38664.1"/>
    <property type="molecule type" value="Genomic_DNA"/>
</dbReference>
<dbReference type="InterPro" id="IPR013087">
    <property type="entry name" value="Znf_C2H2_type"/>
</dbReference>
<dbReference type="STRING" id="215243.A0A0D2DSN8"/>
<dbReference type="GO" id="GO:0000981">
    <property type="term" value="F:DNA-binding transcription factor activity, RNA polymerase II-specific"/>
    <property type="evidence" value="ECO:0007669"/>
    <property type="project" value="InterPro"/>
</dbReference>
<evidence type="ECO:0000256" key="3">
    <source>
        <dbReference type="ARBA" id="ARBA00022737"/>
    </source>
</evidence>
<dbReference type="GO" id="GO:0000785">
    <property type="term" value="C:chromatin"/>
    <property type="evidence" value="ECO:0007669"/>
    <property type="project" value="TreeGrafter"/>
</dbReference>
<keyword evidence="2" id="KW-0479">Metal-binding</keyword>
<dbReference type="RefSeq" id="XP_016258880.1">
    <property type="nucleotide sequence ID" value="XM_016411073.1"/>
</dbReference>
<evidence type="ECO:0000256" key="5">
    <source>
        <dbReference type="ARBA" id="ARBA00022833"/>
    </source>
</evidence>
<dbReference type="PROSITE" id="PS50157">
    <property type="entry name" value="ZINC_FINGER_C2H2_2"/>
    <property type="match status" value="1"/>
</dbReference>
<proteinExistence type="predicted"/>
<dbReference type="CDD" id="cd12148">
    <property type="entry name" value="fungal_TF_MHR"/>
    <property type="match status" value="1"/>
</dbReference>
<sequence>MPRGRPRRTLAPCTYCGKQFARREHLVRHERTHTHEKPFACDCGQHFTRQDLLSRHVNLKHHARNDLHSNTSVSLVKKTSYAEQEDPGFVLDPDLFRQDMLPPILFNYDNDTSPAFLRSHIQSPSNHSFPRFSSRLPILDDMQYEVKHYDESSGLFEDSIGVIPWAFSDSVYEGFCLEVESFAEALPSGWRLPSRNSLSRNLESYFRCVQESLPFIHSATFSVSRTEIELLLAAAALGALNRFESHCSYILYFMAKCIFAEKLRRQESETPEEPTAERRHGLRKIQTLNLLVSYASWAGKDIFPDGLTLGTQLSTLVRRHGLSEVQDAAYSCFQNHDDTPEYQAWSKWVAAEERRRTLLCAYVLLSLQNIAYNTPPQILNVEMGTLLPSCIEAWKTTTAEAFHHTASYHREYHFQEALSLLLQGVVVPLSSFANYLLIHALLQQITIAHSDAKESSLQPATLKRFEHALRTWQSSWELTYEATLDPLVLESTPIKTTKSSWY</sequence>
<evidence type="ECO:0000256" key="4">
    <source>
        <dbReference type="ARBA" id="ARBA00022771"/>
    </source>
</evidence>
<dbReference type="Proteomes" id="UP000053342">
    <property type="component" value="Unassembled WGS sequence"/>
</dbReference>
<keyword evidence="4 7" id="KW-0863">Zinc-finger</keyword>
<dbReference type="Pfam" id="PF04082">
    <property type="entry name" value="Fungal_trans"/>
    <property type="match status" value="1"/>
</dbReference>
<dbReference type="PROSITE" id="PS00028">
    <property type="entry name" value="ZINC_FINGER_C2H2_1"/>
    <property type="match status" value="1"/>
</dbReference>
<dbReference type="Pfam" id="PF00096">
    <property type="entry name" value="zf-C2H2"/>
    <property type="match status" value="1"/>
</dbReference>
<reference evidence="9 10" key="1">
    <citation type="submission" date="2015-01" db="EMBL/GenBank/DDBJ databases">
        <title>The Genome Sequence of Exophiala oligosperma CBS72588.</title>
        <authorList>
            <consortium name="The Broad Institute Genomics Platform"/>
            <person name="Cuomo C."/>
            <person name="de Hoog S."/>
            <person name="Gorbushina A."/>
            <person name="Stielow B."/>
            <person name="Teixiera M."/>
            <person name="Abouelleil A."/>
            <person name="Chapman S.B."/>
            <person name="Priest M."/>
            <person name="Young S.K."/>
            <person name="Wortman J."/>
            <person name="Nusbaum C."/>
            <person name="Birren B."/>
        </authorList>
    </citation>
    <scope>NUCLEOTIDE SEQUENCE [LARGE SCALE GENOMIC DNA]</scope>
    <source>
        <strain evidence="9 10">CBS 72588</strain>
    </source>
</reference>
<dbReference type="GO" id="GO:0006351">
    <property type="term" value="P:DNA-templated transcription"/>
    <property type="evidence" value="ECO:0007669"/>
    <property type="project" value="InterPro"/>
</dbReference>
<evidence type="ECO:0000313" key="9">
    <source>
        <dbReference type="EMBL" id="KIW38664.1"/>
    </source>
</evidence>
<evidence type="ECO:0000256" key="1">
    <source>
        <dbReference type="ARBA" id="ARBA00004123"/>
    </source>
</evidence>
<dbReference type="SUPFAM" id="SSF57667">
    <property type="entry name" value="beta-beta-alpha zinc fingers"/>
    <property type="match status" value="1"/>
</dbReference>
<evidence type="ECO:0000256" key="2">
    <source>
        <dbReference type="ARBA" id="ARBA00022723"/>
    </source>
</evidence>
<dbReference type="InterPro" id="IPR036236">
    <property type="entry name" value="Znf_C2H2_sf"/>
</dbReference>
<feature type="domain" description="C2H2-type" evidence="8">
    <location>
        <begin position="11"/>
        <end position="38"/>
    </location>
</feature>
<gene>
    <name evidence="9" type="ORF">PV06_09615</name>
</gene>
<accession>A0A0D2DSN8</accession>
<dbReference type="AlphaFoldDB" id="A0A0D2DSN8"/>
<dbReference type="OrthoDB" id="654211at2759"/>
<dbReference type="HOGENOM" id="CLU_007784_3_0_1"/>
<keyword evidence="3" id="KW-0677">Repeat</keyword>
<dbReference type="PANTHER" id="PTHR40626:SF10">
    <property type="entry name" value="C2H2-TYPE DOMAIN-CONTAINING PROTEIN"/>
    <property type="match status" value="1"/>
</dbReference>
<dbReference type="GO" id="GO:0000978">
    <property type="term" value="F:RNA polymerase II cis-regulatory region sequence-specific DNA binding"/>
    <property type="evidence" value="ECO:0007669"/>
    <property type="project" value="InterPro"/>
</dbReference>
<dbReference type="GO" id="GO:0008270">
    <property type="term" value="F:zinc ion binding"/>
    <property type="evidence" value="ECO:0007669"/>
    <property type="project" value="UniProtKB-KW"/>
</dbReference>
<protein>
    <recommendedName>
        <fullName evidence="8">C2H2-type domain-containing protein</fullName>
    </recommendedName>
</protein>
<keyword evidence="6" id="KW-0539">Nucleus</keyword>
<keyword evidence="10" id="KW-1185">Reference proteome</keyword>
<dbReference type="FunFam" id="3.30.160.60:FF:000065">
    <property type="entry name" value="B-cell CLL/lymphoma 6, member B"/>
    <property type="match status" value="1"/>
</dbReference>
<dbReference type="GeneID" id="27361689"/>
<dbReference type="Gene3D" id="3.30.160.60">
    <property type="entry name" value="Classic Zinc Finger"/>
    <property type="match status" value="2"/>
</dbReference>
<dbReference type="PANTHER" id="PTHR40626">
    <property type="entry name" value="MIP31509P"/>
    <property type="match status" value="1"/>
</dbReference>
<evidence type="ECO:0000256" key="7">
    <source>
        <dbReference type="PROSITE-ProRule" id="PRU00042"/>
    </source>
</evidence>
<evidence type="ECO:0000259" key="8">
    <source>
        <dbReference type="PROSITE" id="PS50157"/>
    </source>
</evidence>
<dbReference type="SMART" id="SM00355">
    <property type="entry name" value="ZnF_C2H2"/>
    <property type="match status" value="2"/>
</dbReference>
<dbReference type="InterPro" id="IPR051059">
    <property type="entry name" value="VerF-like"/>
</dbReference>
<organism evidence="9 10">
    <name type="scientific">Exophiala oligosperma</name>
    <dbReference type="NCBI Taxonomy" id="215243"/>
    <lineage>
        <taxon>Eukaryota</taxon>
        <taxon>Fungi</taxon>
        <taxon>Dikarya</taxon>
        <taxon>Ascomycota</taxon>
        <taxon>Pezizomycotina</taxon>
        <taxon>Eurotiomycetes</taxon>
        <taxon>Chaetothyriomycetidae</taxon>
        <taxon>Chaetothyriales</taxon>
        <taxon>Herpotrichiellaceae</taxon>
        <taxon>Exophiala</taxon>
    </lineage>
</organism>
<comment type="subcellular location">
    <subcellularLocation>
        <location evidence="1">Nucleus</location>
    </subcellularLocation>
</comment>
<dbReference type="VEuPathDB" id="FungiDB:PV06_09615"/>
<dbReference type="InterPro" id="IPR007219">
    <property type="entry name" value="XnlR_reg_dom"/>
</dbReference>